<evidence type="ECO:0000256" key="7">
    <source>
        <dbReference type="ARBA" id="ARBA00023033"/>
    </source>
</evidence>
<dbReference type="InterPro" id="IPR017972">
    <property type="entry name" value="Cyt_P450_CS"/>
</dbReference>
<protein>
    <submittedName>
        <fullName evidence="11">Uncharacterized protein</fullName>
    </submittedName>
</protein>
<evidence type="ECO:0000256" key="1">
    <source>
        <dbReference type="ARBA" id="ARBA00001971"/>
    </source>
</evidence>
<dbReference type="AlphaFoldDB" id="A0AA88YJE2"/>
<dbReference type="Proteomes" id="UP001186944">
    <property type="component" value="Unassembled WGS sequence"/>
</dbReference>
<comment type="cofactor">
    <cofactor evidence="1 9">
        <name>heme</name>
        <dbReference type="ChEBI" id="CHEBI:30413"/>
    </cofactor>
</comment>
<dbReference type="GO" id="GO:0006805">
    <property type="term" value="P:xenobiotic metabolic process"/>
    <property type="evidence" value="ECO:0007669"/>
    <property type="project" value="TreeGrafter"/>
</dbReference>
<evidence type="ECO:0000256" key="3">
    <source>
        <dbReference type="ARBA" id="ARBA00010617"/>
    </source>
</evidence>
<dbReference type="PANTHER" id="PTHR24300:SF375">
    <property type="entry name" value="CYTOCHROME P450 FAMILY"/>
    <property type="match status" value="1"/>
</dbReference>
<dbReference type="FunFam" id="1.10.630.10:FF:000036">
    <property type="entry name" value="CYtochrome P450 family"/>
    <property type="match status" value="1"/>
</dbReference>
<comment type="similarity">
    <text evidence="3 10">Belongs to the cytochrome P450 family.</text>
</comment>
<dbReference type="GO" id="GO:0016020">
    <property type="term" value="C:membrane"/>
    <property type="evidence" value="ECO:0007669"/>
    <property type="project" value="UniProtKB-SubCell"/>
</dbReference>
<evidence type="ECO:0000313" key="11">
    <source>
        <dbReference type="EMBL" id="KAK3100584.1"/>
    </source>
</evidence>
<dbReference type="InterPro" id="IPR036396">
    <property type="entry name" value="Cyt_P450_sf"/>
</dbReference>
<dbReference type="PRINTS" id="PR01686">
    <property type="entry name" value="EP450ICYP2D"/>
</dbReference>
<dbReference type="PROSITE" id="PS00086">
    <property type="entry name" value="CYTOCHROME_P450"/>
    <property type="match status" value="1"/>
</dbReference>
<name>A0AA88YJE2_PINIB</name>
<evidence type="ECO:0000256" key="8">
    <source>
        <dbReference type="ARBA" id="ARBA00023136"/>
    </source>
</evidence>
<evidence type="ECO:0000256" key="2">
    <source>
        <dbReference type="ARBA" id="ARBA00004370"/>
    </source>
</evidence>
<comment type="subcellular location">
    <subcellularLocation>
        <location evidence="2">Membrane</location>
    </subcellularLocation>
</comment>
<keyword evidence="7 10" id="KW-0503">Monooxygenase</keyword>
<keyword evidence="6 9" id="KW-0408">Iron</keyword>
<dbReference type="InterPro" id="IPR050182">
    <property type="entry name" value="Cytochrome_P450_fam2"/>
</dbReference>
<organism evidence="11 12">
    <name type="scientific">Pinctada imbricata</name>
    <name type="common">Atlantic pearl-oyster</name>
    <name type="synonym">Pinctada martensii</name>
    <dbReference type="NCBI Taxonomy" id="66713"/>
    <lineage>
        <taxon>Eukaryota</taxon>
        <taxon>Metazoa</taxon>
        <taxon>Spiralia</taxon>
        <taxon>Lophotrochozoa</taxon>
        <taxon>Mollusca</taxon>
        <taxon>Bivalvia</taxon>
        <taxon>Autobranchia</taxon>
        <taxon>Pteriomorphia</taxon>
        <taxon>Pterioida</taxon>
        <taxon>Pterioidea</taxon>
        <taxon>Pteriidae</taxon>
        <taxon>Pinctada</taxon>
    </lineage>
</organism>
<evidence type="ECO:0000256" key="4">
    <source>
        <dbReference type="ARBA" id="ARBA00022723"/>
    </source>
</evidence>
<dbReference type="Pfam" id="PF00067">
    <property type="entry name" value="p450"/>
    <property type="match status" value="1"/>
</dbReference>
<dbReference type="PANTHER" id="PTHR24300">
    <property type="entry name" value="CYTOCHROME P450 508A4-RELATED"/>
    <property type="match status" value="1"/>
</dbReference>
<dbReference type="InterPro" id="IPR002401">
    <property type="entry name" value="Cyt_P450_E_grp-I"/>
</dbReference>
<evidence type="ECO:0000313" key="12">
    <source>
        <dbReference type="Proteomes" id="UP001186944"/>
    </source>
</evidence>
<evidence type="ECO:0000256" key="6">
    <source>
        <dbReference type="ARBA" id="ARBA00023004"/>
    </source>
</evidence>
<dbReference type="GO" id="GO:0020037">
    <property type="term" value="F:heme binding"/>
    <property type="evidence" value="ECO:0007669"/>
    <property type="project" value="InterPro"/>
</dbReference>
<dbReference type="PRINTS" id="PR00463">
    <property type="entry name" value="EP450I"/>
</dbReference>
<comment type="caution">
    <text evidence="11">The sequence shown here is derived from an EMBL/GenBank/DDBJ whole genome shotgun (WGS) entry which is preliminary data.</text>
</comment>
<gene>
    <name evidence="11" type="ORF">FSP39_022179</name>
</gene>
<dbReference type="InterPro" id="IPR008069">
    <property type="entry name" value="Cyt_P450_E_grp-I_CYP2D-like"/>
</dbReference>
<accession>A0AA88YJE2</accession>
<dbReference type="PRINTS" id="PR00385">
    <property type="entry name" value="P450"/>
</dbReference>
<sequence length="490" mass="55653">MEYAVTLLLCIIITILVWLWNQTRRAANWPPGPPTIPFLGNLNINFGDLLNEFRKFHQQYGNIYSLVLGSKTVVVINGLDTLKEMFIKHGDVVNQRADTIVTSEITKHKGIASSSGSIWKEHRTFALSTLKDFGFGKRSMEGKILEEVVVFQESIRKTRGNPFNIAPLLRTSVSNVICSVALGSRFEHDDVLFTNIMDSISEVMGHNAMYGTLTYFPFLRYIPGDPLKFGKMKKKAETIYSYIQELIDNHKSTPGLEENDVTNYLDAYIKRQKTENMDSTFTDDQLQKAIFDLLVVGTDTTATALRWFILIILHKPEIQERMRAEIQREVGESKYPSTGDRSNLPYCDSVLHEVLRFGNIAPFPLPHVLTEDINFQGYFIPKHALLIPNLDSVLNDPDIFETPSEFKPTRFLAKDGTLTGKEKVVTFGIGPRICMGESLARMELFLFALSMIQRFKFLPADGDVLPSIFEYNLGLTREPLPFKCRVVECI</sequence>
<reference evidence="11" key="1">
    <citation type="submission" date="2019-08" db="EMBL/GenBank/DDBJ databases">
        <title>The improved chromosome-level genome for the pearl oyster Pinctada fucata martensii using PacBio sequencing and Hi-C.</title>
        <authorList>
            <person name="Zheng Z."/>
        </authorList>
    </citation>
    <scope>NUCLEOTIDE SEQUENCE</scope>
    <source>
        <strain evidence="11">ZZ-2019</strain>
        <tissue evidence="11">Adductor muscle</tissue>
    </source>
</reference>
<dbReference type="GO" id="GO:0006082">
    <property type="term" value="P:organic acid metabolic process"/>
    <property type="evidence" value="ECO:0007669"/>
    <property type="project" value="TreeGrafter"/>
</dbReference>
<evidence type="ECO:0000256" key="5">
    <source>
        <dbReference type="ARBA" id="ARBA00023002"/>
    </source>
</evidence>
<dbReference type="GO" id="GO:0016712">
    <property type="term" value="F:oxidoreductase activity, acting on paired donors, with incorporation or reduction of molecular oxygen, reduced flavin or flavoprotein as one donor, and incorporation of one atom of oxygen"/>
    <property type="evidence" value="ECO:0007669"/>
    <property type="project" value="InterPro"/>
</dbReference>
<dbReference type="EMBL" id="VSWD01000006">
    <property type="protein sequence ID" value="KAK3100584.1"/>
    <property type="molecule type" value="Genomic_DNA"/>
</dbReference>
<dbReference type="GO" id="GO:0005506">
    <property type="term" value="F:iron ion binding"/>
    <property type="evidence" value="ECO:0007669"/>
    <property type="project" value="InterPro"/>
</dbReference>
<feature type="binding site" description="axial binding residue" evidence="9">
    <location>
        <position position="434"/>
    </location>
    <ligand>
        <name>heme</name>
        <dbReference type="ChEBI" id="CHEBI:30413"/>
    </ligand>
    <ligandPart>
        <name>Fe</name>
        <dbReference type="ChEBI" id="CHEBI:18248"/>
    </ligandPart>
</feature>
<evidence type="ECO:0000256" key="10">
    <source>
        <dbReference type="RuleBase" id="RU000461"/>
    </source>
</evidence>
<dbReference type="Gene3D" id="1.10.630.10">
    <property type="entry name" value="Cytochrome P450"/>
    <property type="match status" value="1"/>
</dbReference>
<keyword evidence="9 10" id="KW-0349">Heme</keyword>
<dbReference type="GO" id="GO:0005737">
    <property type="term" value="C:cytoplasm"/>
    <property type="evidence" value="ECO:0007669"/>
    <property type="project" value="TreeGrafter"/>
</dbReference>
<keyword evidence="5 10" id="KW-0560">Oxidoreductase</keyword>
<keyword evidence="12" id="KW-1185">Reference proteome</keyword>
<keyword evidence="8" id="KW-0472">Membrane</keyword>
<dbReference type="InterPro" id="IPR001128">
    <property type="entry name" value="Cyt_P450"/>
</dbReference>
<proteinExistence type="inferred from homology"/>
<evidence type="ECO:0000256" key="9">
    <source>
        <dbReference type="PIRSR" id="PIRSR602401-1"/>
    </source>
</evidence>
<keyword evidence="4 9" id="KW-0479">Metal-binding</keyword>
<dbReference type="SUPFAM" id="SSF48264">
    <property type="entry name" value="Cytochrome P450"/>
    <property type="match status" value="1"/>
</dbReference>